<reference evidence="3 4" key="1">
    <citation type="submission" date="2019-06" db="EMBL/GenBank/DDBJ databases">
        <title>Sequencing the genomes of 1000 actinobacteria strains.</title>
        <authorList>
            <person name="Klenk H.-P."/>
        </authorList>
    </citation>
    <scope>NUCLEOTIDE SEQUENCE [LARGE SCALE GENOMIC DNA]</scope>
    <source>
        <strain evidence="3 4">DSM 44826</strain>
    </source>
</reference>
<dbReference type="PROSITE" id="PS51257">
    <property type="entry name" value="PROKAR_LIPOPROTEIN"/>
    <property type="match status" value="1"/>
</dbReference>
<feature type="region of interest" description="Disordered" evidence="1">
    <location>
        <begin position="230"/>
        <end position="256"/>
    </location>
</feature>
<evidence type="ECO:0000256" key="1">
    <source>
        <dbReference type="SAM" id="MobiDB-lite"/>
    </source>
</evidence>
<keyword evidence="2" id="KW-0732">Signal</keyword>
<accession>A0A561SAD3</accession>
<evidence type="ECO:0000313" key="4">
    <source>
        <dbReference type="Proteomes" id="UP000317940"/>
    </source>
</evidence>
<organism evidence="3 4">
    <name type="scientific">Kitasatospora viridis</name>
    <dbReference type="NCBI Taxonomy" id="281105"/>
    <lineage>
        <taxon>Bacteria</taxon>
        <taxon>Bacillati</taxon>
        <taxon>Actinomycetota</taxon>
        <taxon>Actinomycetes</taxon>
        <taxon>Kitasatosporales</taxon>
        <taxon>Streptomycetaceae</taxon>
        <taxon>Kitasatospora</taxon>
    </lineage>
</organism>
<feature type="compositionally biased region" description="Pro residues" evidence="1">
    <location>
        <begin position="239"/>
        <end position="250"/>
    </location>
</feature>
<dbReference type="EMBL" id="VIWT01000007">
    <property type="protein sequence ID" value="TWF71838.1"/>
    <property type="molecule type" value="Genomic_DNA"/>
</dbReference>
<protein>
    <recommendedName>
        <fullName evidence="5">PknH-like protein</fullName>
    </recommendedName>
</protein>
<name>A0A561SAD3_9ACTN</name>
<dbReference type="Proteomes" id="UP000317940">
    <property type="component" value="Unassembled WGS sequence"/>
</dbReference>
<dbReference type="AlphaFoldDB" id="A0A561SAD3"/>
<keyword evidence="4" id="KW-1185">Reference proteome</keyword>
<evidence type="ECO:0000313" key="3">
    <source>
        <dbReference type="EMBL" id="TWF71838.1"/>
    </source>
</evidence>
<feature type="chain" id="PRO_5039180927" description="PknH-like protein" evidence="2">
    <location>
        <begin position="29"/>
        <end position="321"/>
    </location>
</feature>
<evidence type="ECO:0008006" key="5">
    <source>
        <dbReference type="Google" id="ProtNLM"/>
    </source>
</evidence>
<evidence type="ECO:0000256" key="2">
    <source>
        <dbReference type="SAM" id="SignalP"/>
    </source>
</evidence>
<gene>
    <name evidence="3" type="ORF">FHX73_1735</name>
</gene>
<sequence length="321" mass="33660">MPMRNAVTKLIPLALATAGLAGALTACSTPHAPAPAALAGFPSAPQPDNPVVYRDGNTELLADGSLVLPLDGYDAYAQPTDRTLLTDALTTVESTCMQAHGAHLPAGYATMDMPKPLPPLTYYGVTTTAQARTTAYRLPGTDDTRNTTQALATTADQNAFYGNSGCAQAAHASLQLSRADNAFNTVQDLRSQALLSLIADPALKTANAAWSSCMKTAGYDYATPTGPGHDKSLLGKGLPTPPGSSLPPVSPDERTAAQTDVTCKQKTNYLQTYATLAAEHQNRLIEQNTQKLQQALHDWQTVLTTARTHAGAPHGSPTPTP</sequence>
<feature type="signal peptide" evidence="2">
    <location>
        <begin position="1"/>
        <end position="28"/>
    </location>
</feature>
<proteinExistence type="predicted"/>
<comment type="caution">
    <text evidence="3">The sequence shown here is derived from an EMBL/GenBank/DDBJ whole genome shotgun (WGS) entry which is preliminary data.</text>
</comment>